<dbReference type="Gene3D" id="3.40.970.30">
    <property type="entry name" value="yp_829618.1 like domains"/>
    <property type="match status" value="1"/>
</dbReference>
<dbReference type="EMBL" id="JBHUGA010000060">
    <property type="protein sequence ID" value="MFD1847778.1"/>
    <property type="molecule type" value="Genomic_DNA"/>
</dbReference>
<dbReference type="RefSeq" id="WP_343880936.1">
    <property type="nucleotide sequence ID" value="NZ_BAAAIJ010000051.1"/>
</dbReference>
<sequence>MSATNRQSDQADGGHPANVIRLVMPQGVDITGDIAETHAARARSIANGSLRPVLLDISGVGSISRDARAVFSNSRTSSAIAVLGASPVDRVMANFLLGGDPPPCPTRFFTTESEAMAWLGSYPHA</sequence>
<gene>
    <name evidence="2" type="ORF">ACFSFX_14395</name>
</gene>
<evidence type="ECO:0000259" key="1">
    <source>
        <dbReference type="Pfam" id="PF25056"/>
    </source>
</evidence>
<reference evidence="3" key="1">
    <citation type="journal article" date="2019" name="Int. J. Syst. Evol. Microbiol.">
        <title>The Global Catalogue of Microorganisms (GCM) 10K type strain sequencing project: providing services to taxonomists for standard genome sequencing and annotation.</title>
        <authorList>
            <consortium name="The Broad Institute Genomics Platform"/>
            <consortium name="The Broad Institute Genome Sequencing Center for Infectious Disease"/>
            <person name="Wu L."/>
            <person name="Ma J."/>
        </authorList>
    </citation>
    <scope>NUCLEOTIDE SEQUENCE [LARGE SCALE GENOMIC DNA]</scope>
    <source>
        <strain evidence="3">JCM 11496</strain>
    </source>
</reference>
<organism evidence="2 3">
    <name type="scientific">Arthrobacter flavus</name>
    <dbReference type="NCBI Taxonomy" id="95172"/>
    <lineage>
        <taxon>Bacteria</taxon>
        <taxon>Bacillati</taxon>
        <taxon>Actinomycetota</taxon>
        <taxon>Actinomycetes</taxon>
        <taxon>Micrococcales</taxon>
        <taxon>Micrococcaceae</taxon>
        <taxon>Arthrobacter</taxon>
    </lineage>
</organism>
<dbReference type="Proteomes" id="UP001597307">
    <property type="component" value="Unassembled WGS sequence"/>
</dbReference>
<evidence type="ECO:0000313" key="2">
    <source>
        <dbReference type="EMBL" id="MFD1847778.1"/>
    </source>
</evidence>
<dbReference type="Pfam" id="PF25056">
    <property type="entry name" value="DUF7793"/>
    <property type="match status" value="1"/>
</dbReference>
<dbReference type="InterPro" id="IPR056695">
    <property type="entry name" value="DUF7793"/>
</dbReference>
<protein>
    <submittedName>
        <fullName evidence="2">STAS/SEC14 domain-containing protein</fullName>
    </submittedName>
</protein>
<accession>A0ABW4QAM7</accession>
<dbReference type="Gene3D" id="3.40.1680.10">
    <property type="entry name" value="yp_829618.1 domain like"/>
    <property type="match status" value="1"/>
</dbReference>
<keyword evidence="3" id="KW-1185">Reference proteome</keyword>
<feature type="domain" description="DUF7793" evidence="1">
    <location>
        <begin position="18"/>
        <end position="122"/>
    </location>
</feature>
<comment type="caution">
    <text evidence="2">The sequence shown here is derived from an EMBL/GenBank/DDBJ whole genome shotgun (WGS) entry which is preliminary data.</text>
</comment>
<proteinExistence type="predicted"/>
<evidence type="ECO:0000313" key="3">
    <source>
        <dbReference type="Proteomes" id="UP001597307"/>
    </source>
</evidence>
<name>A0ABW4QAM7_9MICC</name>